<evidence type="ECO:0000313" key="2">
    <source>
        <dbReference type="EMBL" id="OOQ82908.1"/>
    </source>
</evidence>
<dbReference type="Proteomes" id="UP000190744">
    <property type="component" value="Unassembled WGS sequence"/>
</dbReference>
<feature type="region of interest" description="Disordered" evidence="1">
    <location>
        <begin position="173"/>
        <end position="289"/>
    </location>
</feature>
<organism evidence="2 3">
    <name type="scientific">Penicillium brasilianum</name>
    <dbReference type="NCBI Taxonomy" id="104259"/>
    <lineage>
        <taxon>Eukaryota</taxon>
        <taxon>Fungi</taxon>
        <taxon>Dikarya</taxon>
        <taxon>Ascomycota</taxon>
        <taxon>Pezizomycotina</taxon>
        <taxon>Eurotiomycetes</taxon>
        <taxon>Eurotiomycetidae</taxon>
        <taxon>Eurotiales</taxon>
        <taxon>Aspergillaceae</taxon>
        <taxon>Penicillium</taxon>
    </lineage>
</organism>
<gene>
    <name evidence="2" type="ORF">PEBR_36836</name>
</gene>
<evidence type="ECO:0000256" key="1">
    <source>
        <dbReference type="SAM" id="MobiDB-lite"/>
    </source>
</evidence>
<dbReference type="EMBL" id="LJBN01000207">
    <property type="protein sequence ID" value="OOQ82908.1"/>
    <property type="molecule type" value="Genomic_DNA"/>
</dbReference>
<reference evidence="3" key="1">
    <citation type="submission" date="2015-09" db="EMBL/GenBank/DDBJ databases">
        <authorList>
            <person name="Fill T.P."/>
            <person name="Baretta J.F."/>
            <person name="de Almeida L.G."/>
            <person name="Rocha M."/>
            <person name="de Souza D.H."/>
            <person name="Malavazi I."/>
            <person name="Cerdeira L.T."/>
            <person name="Hong H."/>
            <person name="Samborskyy M."/>
            <person name="de Vasconcelos A.T."/>
            <person name="Leadlay P."/>
            <person name="Rodrigues-Filho E."/>
        </authorList>
    </citation>
    <scope>NUCLEOTIDE SEQUENCE [LARGE SCALE GENOMIC DNA]</scope>
    <source>
        <strain evidence="3">LaBioMMi 136</strain>
    </source>
</reference>
<comment type="caution">
    <text evidence="2">The sequence shown here is derived from an EMBL/GenBank/DDBJ whole genome shotgun (WGS) entry which is preliminary data.</text>
</comment>
<feature type="compositionally biased region" description="Acidic residues" evidence="1">
    <location>
        <begin position="178"/>
        <end position="203"/>
    </location>
</feature>
<name>A0A1S9RCV1_PENBI</name>
<proteinExistence type="predicted"/>
<evidence type="ECO:0000313" key="3">
    <source>
        <dbReference type="Proteomes" id="UP000190744"/>
    </source>
</evidence>
<dbReference type="AlphaFoldDB" id="A0A1S9RCV1"/>
<sequence length="528" mass="59644">MNNYAPLITGLKHVSPLKELNPGDTFVVRFKNRERNYNTDIWIAVLLPDDFKVAFGLHRPPKGTKPASGDWTTDLDKRVYPAYLPGRNLYRWVPVTDLFVLTNKLPHVFIQKIPGRYREKDAKLYGILLAIIAKEPGLDFWQSMSRKESMIKGTRGKTLDLVLPDGFEGILEGISLPGDDDSDDNGSDSSDTDDQPEVAEADEEPPRKVLAVTNSLSSSKTLVGPSRQREKSARPLTFPGEKTPFPSFHVGRSELAGSSEVEQSTSLSAKAKTQVGGKGTQPKMEEEPIEGVTTALSKRQNLLFEMPWTLAAMIEHVLLEKENSQGLLAVFRDVSTVKEPELGKLISFLKTQEFTPHLLKTPLIRQGNPEEVEECEIGDCIGIHRQFQLHGVTNSADLHKQIVQLGKLYSYARRLNMVDLVEKITFKLQVAWNSYPGLSQLEPLLDVTAIAFKDSTSTTRLQDWVVNFIADTLDLIYYQCPNRYWALMRDLPNLYNSVTRMRSELNRKSPERYANPRDQIRQRGIDDF</sequence>
<accession>A0A1S9RCV1</accession>
<protein>
    <submittedName>
        <fullName evidence="2">Uncharacterized protein</fullName>
    </submittedName>
</protein>
<feature type="compositionally biased region" description="Polar residues" evidence="1">
    <location>
        <begin position="212"/>
        <end position="221"/>
    </location>
</feature>